<dbReference type="EMBL" id="WIXP02000005">
    <property type="protein sequence ID" value="KAF6210589.1"/>
    <property type="molecule type" value="Genomic_DNA"/>
</dbReference>
<evidence type="ECO:0000313" key="3">
    <source>
        <dbReference type="EMBL" id="KAF6210589.1"/>
    </source>
</evidence>
<dbReference type="AlphaFoldDB" id="A0A6A4KIW2"/>
<gene>
    <name evidence="3" type="ORF">GE061_013695</name>
</gene>
<dbReference type="OrthoDB" id="6782207at2759"/>
<protein>
    <submittedName>
        <fullName evidence="3">Uncharacterized protein</fullName>
    </submittedName>
</protein>
<comment type="caution">
    <text evidence="3">The sequence shown here is derived from an EMBL/GenBank/DDBJ whole genome shotgun (WGS) entry which is preliminary data.</text>
</comment>
<accession>A0A6A4KIW2</accession>
<keyword evidence="1" id="KW-0175">Coiled coil</keyword>
<keyword evidence="4" id="KW-1185">Reference proteome</keyword>
<feature type="coiled-coil region" evidence="1">
    <location>
        <begin position="65"/>
        <end position="106"/>
    </location>
</feature>
<reference evidence="3" key="1">
    <citation type="journal article" date="2021" name="Mol. Ecol. Resour.">
        <title>Apolygus lucorum genome provides insights into omnivorousness and mesophyll feeding.</title>
        <authorList>
            <person name="Liu Y."/>
            <person name="Liu H."/>
            <person name="Wang H."/>
            <person name="Huang T."/>
            <person name="Liu B."/>
            <person name="Yang B."/>
            <person name="Yin L."/>
            <person name="Li B."/>
            <person name="Zhang Y."/>
            <person name="Zhang S."/>
            <person name="Jiang F."/>
            <person name="Zhang X."/>
            <person name="Ren Y."/>
            <person name="Wang B."/>
            <person name="Wang S."/>
            <person name="Lu Y."/>
            <person name="Wu K."/>
            <person name="Fan W."/>
            <person name="Wang G."/>
        </authorList>
    </citation>
    <scope>NUCLEOTIDE SEQUENCE</scope>
    <source>
        <strain evidence="3">12Hb</strain>
    </source>
</reference>
<evidence type="ECO:0000313" key="4">
    <source>
        <dbReference type="Proteomes" id="UP000466442"/>
    </source>
</evidence>
<name>A0A6A4KIW2_APOLU</name>
<organism evidence="3 4">
    <name type="scientific">Apolygus lucorum</name>
    <name type="common">Small green plant bug</name>
    <name type="synonym">Lygocoris lucorum</name>
    <dbReference type="NCBI Taxonomy" id="248454"/>
    <lineage>
        <taxon>Eukaryota</taxon>
        <taxon>Metazoa</taxon>
        <taxon>Ecdysozoa</taxon>
        <taxon>Arthropoda</taxon>
        <taxon>Hexapoda</taxon>
        <taxon>Insecta</taxon>
        <taxon>Pterygota</taxon>
        <taxon>Neoptera</taxon>
        <taxon>Paraneoptera</taxon>
        <taxon>Hemiptera</taxon>
        <taxon>Heteroptera</taxon>
        <taxon>Panheteroptera</taxon>
        <taxon>Cimicomorpha</taxon>
        <taxon>Miridae</taxon>
        <taxon>Mirini</taxon>
        <taxon>Apolygus</taxon>
    </lineage>
</organism>
<dbReference type="PANTHER" id="PTHR37445:SF3">
    <property type="entry name" value="ZINC FINGER PHD-TYPE DOMAIN-CONTAINING PROTEIN"/>
    <property type="match status" value="1"/>
</dbReference>
<feature type="compositionally biased region" description="Basic and acidic residues" evidence="2">
    <location>
        <begin position="19"/>
        <end position="31"/>
    </location>
</feature>
<dbReference type="Proteomes" id="UP000466442">
    <property type="component" value="Linkage Group LG5"/>
</dbReference>
<feature type="region of interest" description="Disordered" evidence="2">
    <location>
        <begin position="1"/>
        <end position="31"/>
    </location>
</feature>
<sequence>MSLLVSPTPCNTPKKRGRTSPEESPNKREPKKKFEMVGKEMTYDNLMAGFKGMLEGEIGKVRADINGLTGTVERLVNAARDTENEVKVLRSENENLRKHVMSIEERIRQNNIVITGFENTGENLKDGLMKLFTEILGVSDPLDVTQVFRLGKGPKNPILVTMATTSMVCLVLSKTKALKNTGINISRDMHPDQRNRVNKTLKLRWEIRKICPSLQMKMFRDILEIGNQRYEWSSKGLICGELDGAEELKKIVGRDMAETIRDINNFRKHPA</sequence>
<evidence type="ECO:0000256" key="2">
    <source>
        <dbReference type="SAM" id="MobiDB-lite"/>
    </source>
</evidence>
<dbReference type="PANTHER" id="PTHR37445">
    <property type="entry name" value="PROTEIN CBG24663"/>
    <property type="match status" value="1"/>
</dbReference>
<evidence type="ECO:0000256" key="1">
    <source>
        <dbReference type="SAM" id="Coils"/>
    </source>
</evidence>
<proteinExistence type="predicted"/>